<evidence type="ECO:0000313" key="1">
    <source>
        <dbReference type="EMBL" id="PCI80795.1"/>
    </source>
</evidence>
<evidence type="ECO:0000313" key="2">
    <source>
        <dbReference type="Proteomes" id="UP000218767"/>
    </source>
</evidence>
<accession>A0A2A4XFI1</accession>
<proteinExistence type="predicted"/>
<comment type="caution">
    <text evidence="1">The sequence shown here is derived from an EMBL/GenBank/DDBJ whole genome shotgun (WGS) entry which is preliminary data.</text>
</comment>
<dbReference type="Proteomes" id="UP000218767">
    <property type="component" value="Unassembled WGS sequence"/>
</dbReference>
<feature type="non-terminal residue" evidence="1">
    <location>
        <position position="1"/>
    </location>
</feature>
<dbReference type="Gene3D" id="1.10.287.1490">
    <property type="match status" value="1"/>
</dbReference>
<sequence>SEQADLRIADLERRLALAGESTEESAFNMFERMDFNFSEIDKLWAARRVINGSIEDIQSEIAKIGLVNEGQNETTAANSQQIASSNRSVMASETKINALNTDVAAIVQSVSGLNTSVQELDAMRGDLSSIRQSLNSGDSTVLGLVGRLEYIEESMESVNAHRLQINESLFRLQENLEALQISSGIQ</sequence>
<gene>
    <name evidence="1" type="ORF">COB20_02770</name>
</gene>
<organism evidence="1 2">
    <name type="scientific">SAR86 cluster bacterium</name>
    <dbReference type="NCBI Taxonomy" id="2030880"/>
    <lineage>
        <taxon>Bacteria</taxon>
        <taxon>Pseudomonadati</taxon>
        <taxon>Pseudomonadota</taxon>
        <taxon>Gammaproteobacteria</taxon>
        <taxon>SAR86 cluster</taxon>
    </lineage>
</organism>
<name>A0A2A4XFI1_9GAMM</name>
<dbReference type="AlphaFoldDB" id="A0A2A4XFI1"/>
<protein>
    <submittedName>
        <fullName evidence="1">Uncharacterized protein</fullName>
    </submittedName>
</protein>
<reference evidence="2" key="1">
    <citation type="submission" date="2017-08" db="EMBL/GenBank/DDBJ databases">
        <title>A dynamic microbial community with high functional redundancy inhabits the cold, oxic subseafloor aquifer.</title>
        <authorList>
            <person name="Tully B.J."/>
            <person name="Wheat C.G."/>
            <person name="Glazer B.T."/>
            <person name="Huber J.A."/>
        </authorList>
    </citation>
    <scope>NUCLEOTIDE SEQUENCE [LARGE SCALE GENOMIC DNA]</scope>
</reference>
<dbReference type="EMBL" id="NVUL01000008">
    <property type="protein sequence ID" value="PCI80795.1"/>
    <property type="molecule type" value="Genomic_DNA"/>
</dbReference>